<evidence type="ECO:0000259" key="1">
    <source>
        <dbReference type="Pfam" id="PF01593"/>
    </source>
</evidence>
<dbReference type="RefSeq" id="WP_183587209.1">
    <property type="nucleotide sequence ID" value="NZ_JACHCA010000005.1"/>
</dbReference>
<gene>
    <name evidence="2" type="ORF">HDF22_002004</name>
</gene>
<protein>
    <submittedName>
        <fullName evidence="2">Putative NAD/FAD-binding protein</fullName>
    </submittedName>
</protein>
<dbReference type="AlphaFoldDB" id="A0A841JIS2"/>
<dbReference type="GO" id="GO:0016491">
    <property type="term" value="F:oxidoreductase activity"/>
    <property type="evidence" value="ECO:0007669"/>
    <property type="project" value="InterPro"/>
</dbReference>
<dbReference type="InterPro" id="IPR036188">
    <property type="entry name" value="FAD/NAD-bd_sf"/>
</dbReference>
<evidence type="ECO:0000313" key="3">
    <source>
        <dbReference type="Proteomes" id="UP000548326"/>
    </source>
</evidence>
<accession>A0A841JIS2</accession>
<dbReference type="SUPFAM" id="SSF51905">
    <property type="entry name" value="FAD/NAD(P)-binding domain"/>
    <property type="match status" value="1"/>
</dbReference>
<dbReference type="InterPro" id="IPR050464">
    <property type="entry name" value="Zeta_carotene_desat/Oxidored"/>
</dbReference>
<reference evidence="2 3" key="1">
    <citation type="submission" date="2020-08" db="EMBL/GenBank/DDBJ databases">
        <title>Genomic Encyclopedia of Type Strains, Phase IV (KMG-V): Genome sequencing to study the core and pangenomes of soil and plant-associated prokaryotes.</title>
        <authorList>
            <person name="Whitman W."/>
        </authorList>
    </citation>
    <scope>NUCLEOTIDE SEQUENCE [LARGE SCALE GENOMIC DNA]</scope>
    <source>
        <strain evidence="2 3">MP601</strain>
    </source>
</reference>
<dbReference type="Pfam" id="PF01593">
    <property type="entry name" value="Amino_oxidase"/>
    <property type="match status" value="1"/>
</dbReference>
<dbReference type="Gene3D" id="3.50.50.60">
    <property type="entry name" value="FAD/NAD(P)-binding domain"/>
    <property type="match status" value="1"/>
</dbReference>
<proteinExistence type="predicted"/>
<name>A0A841JIS2_9SPHI</name>
<organism evidence="2 3">
    <name type="scientific">Mucilaginibacter lappiensis</name>
    <dbReference type="NCBI Taxonomy" id="354630"/>
    <lineage>
        <taxon>Bacteria</taxon>
        <taxon>Pseudomonadati</taxon>
        <taxon>Bacteroidota</taxon>
        <taxon>Sphingobacteriia</taxon>
        <taxon>Sphingobacteriales</taxon>
        <taxon>Sphingobacteriaceae</taxon>
        <taxon>Mucilaginibacter</taxon>
    </lineage>
</organism>
<dbReference type="PANTHER" id="PTHR42923:SF17">
    <property type="entry name" value="AMINE OXIDASE DOMAIN-CONTAINING PROTEIN"/>
    <property type="match status" value="1"/>
</dbReference>
<dbReference type="PROSITE" id="PS51257">
    <property type="entry name" value="PROKAR_LIPOPROTEIN"/>
    <property type="match status" value="1"/>
</dbReference>
<dbReference type="EMBL" id="JACHCA010000005">
    <property type="protein sequence ID" value="MBB6127891.1"/>
    <property type="molecule type" value="Genomic_DNA"/>
</dbReference>
<feature type="domain" description="Amine oxidase" evidence="1">
    <location>
        <begin position="21"/>
        <end position="305"/>
    </location>
</feature>
<comment type="caution">
    <text evidence="2">The sequence shown here is derived from an EMBL/GenBank/DDBJ whole genome shotgun (WGS) entry which is preliminary data.</text>
</comment>
<evidence type="ECO:0000313" key="2">
    <source>
        <dbReference type="EMBL" id="MBB6127891.1"/>
    </source>
</evidence>
<dbReference type="Proteomes" id="UP000548326">
    <property type="component" value="Unassembled WGS sequence"/>
</dbReference>
<sequence>MHKTAIIGTGIAGMGCGHFLQKETDLTFYEQNDYIGGHTNTVTVDEDGEPVYIDTGFMVFNYKTYPNLCRLFEEIGAPVKKTDMSFSVQYVPTGLEYSGSSVNHLFAQRKNIFNPRYIKMLMQIGRFNKESVQILDDPKYADYSIGRYIKEFGYSDDMLWKYLVPMSSAVWSTPMEQMLDFPAVTLIRFFLNHGFLGLDTQHQWYTPVDGSQSYREILIRPFKDRIHVGRKAIKVSRNADGKATVHAADGSREVFDRVIIASHGDQALKMLDEPIANEQRLLSNFKYQYNKATLHTDESVMPKTKLAWSSWNYRIQMQQGKLLPSTIYWMNKLQGVSEKKNYFVSVNPHDNIDEQKIIKEIDYEHPLFDVPAINAQAELHQLNEQGPIYFCGSYFKYGFHEDAFASAVKLCSHLLGRPVYGDINQPGTSYVY</sequence>
<dbReference type="PANTHER" id="PTHR42923">
    <property type="entry name" value="PROTOPORPHYRINOGEN OXIDASE"/>
    <property type="match status" value="1"/>
</dbReference>
<dbReference type="InterPro" id="IPR002937">
    <property type="entry name" value="Amino_oxidase"/>
</dbReference>